<name>A6KJ23_RAT</name>
<protein>
    <submittedName>
        <fullName evidence="1">Glyceronephosphate O-acyltransferase, isoform CRA_c</fullName>
    </submittedName>
</protein>
<reference evidence="2" key="1">
    <citation type="submission" date="2005-09" db="EMBL/GenBank/DDBJ databases">
        <authorList>
            <person name="Mural R.J."/>
            <person name="Li P.W."/>
            <person name="Adams M.D."/>
            <person name="Amanatides P.G."/>
            <person name="Baden-Tillson H."/>
            <person name="Barnstead M."/>
            <person name="Chin S.H."/>
            <person name="Dew I."/>
            <person name="Evans C.A."/>
            <person name="Ferriera S."/>
            <person name="Flanigan M."/>
            <person name="Fosler C."/>
            <person name="Glodek A."/>
            <person name="Gu Z."/>
            <person name="Holt R.A."/>
            <person name="Jennings D."/>
            <person name="Kraft C.L."/>
            <person name="Lu F."/>
            <person name="Nguyen T."/>
            <person name="Nusskern D.R."/>
            <person name="Pfannkoch C.M."/>
            <person name="Sitter C."/>
            <person name="Sutton G.G."/>
            <person name="Venter J.C."/>
            <person name="Wang Z."/>
            <person name="Woodage T."/>
            <person name="Zheng X.H."/>
            <person name="Zhong F."/>
        </authorList>
    </citation>
    <scope>NUCLEOTIDE SEQUENCE [LARGE SCALE GENOMIC DNA]</scope>
    <source>
        <strain>BN</strain>
        <strain evidence="2">Sprague-Dawley</strain>
    </source>
</reference>
<dbReference type="AlphaFoldDB" id="A6KJ23"/>
<dbReference type="RGD" id="620179">
    <property type="gene designation" value="Gnpat"/>
</dbReference>
<sequence length="99" mass="11666">MLCWVYTKQRKFMSTLAQISRALCLDKQTFQNLKSTQLTSLSVFSINFLQTTKALYLTHFHHNRFGQGTQPISFYFNYIAQTSTDLTEVCNKYLVYFKL</sequence>
<evidence type="ECO:0000313" key="1">
    <source>
        <dbReference type="EMBL" id="EDL96745.1"/>
    </source>
</evidence>
<dbReference type="Proteomes" id="UP000234681">
    <property type="component" value="Chromosome 19"/>
</dbReference>
<evidence type="ECO:0000313" key="2">
    <source>
        <dbReference type="Proteomes" id="UP000234681"/>
    </source>
</evidence>
<evidence type="ECO:0000313" key="3">
    <source>
        <dbReference type="RGD" id="620179"/>
    </source>
</evidence>
<organism evidence="1 2">
    <name type="scientific">Rattus norvegicus</name>
    <name type="common">Rat</name>
    <dbReference type="NCBI Taxonomy" id="10116"/>
    <lineage>
        <taxon>Eukaryota</taxon>
        <taxon>Metazoa</taxon>
        <taxon>Chordata</taxon>
        <taxon>Craniata</taxon>
        <taxon>Vertebrata</taxon>
        <taxon>Euteleostomi</taxon>
        <taxon>Mammalia</taxon>
        <taxon>Eutheria</taxon>
        <taxon>Euarchontoglires</taxon>
        <taxon>Glires</taxon>
        <taxon>Rodentia</taxon>
        <taxon>Myomorpha</taxon>
        <taxon>Muroidea</taxon>
        <taxon>Muridae</taxon>
        <taxon>Murinae</taxon>
        <taxon>Rattus</taxon>
    </lineage>
</organism>
<proteinExistence type="predicted"/>
<accession>A6KJ23</accession>
<dbReference type="EMBL" id="CH474054">
    <property type="protein sequence ID" value="EDL96745.1"/>
    <property type="molecule type" value="Genomic_DNA"/>
</dbReference>
<gene>
    <name evidence="1 3" type="primary">Gnpat</name>
    <name evidence="1" type="ORF">rCG_50915</name>
</gene>
<feature type="non-terminal residue" evidence="1">
    <location>
        <position position="99"/>
    </location>
</feature>